<evidence type="ECO:0000313" key="2">
    <source>
        <dbReference type="Proteomes" id="UP001528920"/>
    </source>
</evidence>
<name>A0ABT5W1G7_9BACT</name>
<sequence length="371" mass="43952">MGKRSSLILQAMHVNKDFVLKTLFVVLILAVALPTNAITRNNRDSLLKLPLFKYEKLLDLELKTDMISLLNDIGEERDYHKCLFKSIGADWALPKEIEVKVKTRGNFRRRKQNCNFPPLRFKFPLDLLKGTEFVGQDRLKYVSHCQSSMDGYEQNTIKEYLVYKMYNLIDKHSYRVRLTRIRFVDTIYGDSLQRIGFFLEDKKDVAIRNGKTILQYKNIQQYNILRSNMVMLSLFQMMVGNSDWDVSRLHNIDLLSVDENSIPVAVPFDFDWCSIVDHSYYTPDPRIDMDGKYKRMYKGYRWSDEEFKTAFSKFKNLKESFLELISENRYLNEESKQSMMNYILTFYELLDSPRDIKVEIEKKAQIIPKMK</sequence>
<keyword evidence="2" id="KW-1185">Reference proteome</keyword>
<dbReference type="EMBL" id="JAKJSC010000010">
    <property type="protein sequence ID" value="MDE5420419.1"/>
    <property type="molecule type" value="Genomic_DNA"/>
</dbReference>
<dbReference type="RefSeq" id="WP_275111749.1">
    <property type="nucleotide sequence ID" value="NZ_JAKJSC010000010.1"/>
</dbReference>
<protein>
    <submittedName>
        <fullName evidence="1">Uncharacterized protein</fullName>
    </submittedName>
</protein>
<accession>A0ABT5W1G7</accession>
<evidence type="ECO:0000313" key="1">
    <source>
        <dbReference type="EMBL" id="MDE5420419.1"/>
    </source>
</evidence>
<proteinExistence type="predicted"/>
<reference evidence="1 2" key="1">
    <citation type="submission" date="2022-01" db="EMBL/GenBank/DDBJ databases">
        <title>Labilibaculum sp. nov, a marine bacterium isolated from Antarctica.</title>
        <authorList>
            <person name="Dai W."/>
        </authorList>
    </citation>
    <scope>NUCLEOTIDE SEQUENCE [LARGE SCALE GENOMIC DNA]</scope>
    <source>
        <strain evidence="1 2">DW002</strain>
    </source>
</reference>
<gene>
    <name evidence="1" type="ORF">L3049_20710</name>
</gene>
<organism evidence="1 2">
    <name type="scientific">Paralabilibaculum antarcticum</name>
    <dbReference type="NCBI Taxonomy" id="2912572"/>
    <lineage>
        <taxon>Bacteria</taxon>
        <taxon>Pseudomonadati</taxon>
        <taxon>Bacteroidota</taxon>
        <taxon>Bacteroidia</taxon>
        <taxon>Marinilabiliales</taxon>
        <taxon>Marinifilaceae</taxon>
        <taxon>Paralabilibaculum</taxon>
    </lineage>
</organism>
<dbReference type="Proteomes" id="UP001528920">
    <property type="component" value="Unassembled WGS sequence"/>
</dbReference>
<comment type="caution">
    <text evidence="1">The sequence shown here is derived from an EMBL/GenBank/DDBJ whole genome shotgun (WGS) entry which is preliminary data.</text>
</comment>